<feature type="domain" description="BHLH" evidence="7">
    <location>
        <begin position="365"/>
        <end position="414"/>
    </location>
</feature>
<evidence type="ECO:0000313" key="9">
    <source>
        <dbReference type="Proteomes" id="UP001372338"/>
    </source>
</evidence>
<dbReference type="Gene3D" id="4.10.280.10">
    <property type="entry name" value="Helix-loop-helix DNA-binding domain"/>
    <property type="match status" value="1"/>
</dbReference>
<dbReference type="CDD" id="cd11449">
    <property type="entry name" value="bHLH_AtAIB_like"/>
    <property type="match status" value="1"/>
</dbReference>
<evidence type="ECO:0000256" key="1">
    <source>
        <dbReference type="ARBA" id="ARBA00004123"/>
    </source>
</evidence>
<keyword evidence="2 5" id="KW-0805">Transcription regulation</keyword>
<evidence type="ECO:0000256" key="4">
    <source>
        <dbReference type="ARBA" id="ARBA00023242"/>
    </source>
</evidence>
<keyword evidence="9" id="KW-1185">Reference proteome</keyword>
<feature type="compositionally biased region" description="Polar residues" evidence="6">
    <location>
        <begin position="334"/>
        <end position="347"/>
    </location>
</feature>
<keyword evidence="4 5" id="KW-0539">Nucleus</keyword>
<dbReference type="InterPro" id="IPR036638">
    <property type="entry name" value="HLH_DNA-bd_sf"/>
</dbReference>
<proteinExistence type="predicted"/>
<comment type="subcellular location">
    <subcellularLocation>
        <location evidence="1 5">Nucleus</location>
    </subcellularLocation>
</comment>
<evidence type="ECO:0000313" key="8">
    <source>
        <dbReference type="EMBL" id="KAK7245391.1"/>
    </source>
</evidence>
<dbReference type="InterPro" id="IPR025610">
    <property type="entry name" value="MYC/MYB_N"/>
</dbReference>
<dbReference type="GO" id="GO:0046983">
    <property type="term" value="F:protein dimerization activity"/>
    <property type="evidence" value="ECO:0007669"/>
    <property type="project" value="InterPro"/>
</dbReference>
<name>A0AAN9E3J4_CROPI</name>
<feature type="region of interest" description="Disordered" evidence="6">
    <location>
        <begin position="334"/>
        <end position="375"/>
    </location>
</feature>
<comment type="caution">
    <text evidence="8">The sequence shown here is derived from an EMBL/GenBank/DDBJ whole genome shotgun (WGS) entry which is preliminary data.</text>
</comment>
<dbReference type="SUPFAM" id="SSF47459">
    <property type="entry name" value="HLH, helix-loop-helix DNA-binding domain"/>
    <property type="match status" value="1"/>
</dbReference>
<feature type="compositionally biased region" description="Basic and acidic residues" evidence="6">
    <location>
        <begin position="362"/>
        <end position="375"/>
    </location>
</feature>
<dbReference type="FunFam" id="4.10.280.10:FF:000078">
    <property type="entry name" value="Transcription factor bHLH13"/>
    <property type="match status" value="1"/>
</dbReference>
<dbReference type="GO" id="GO:0000976">
    <property type="term" value="F:transcription cis-regulatory region binding"/>
    <property type="evidence" value="ECO:0007669"/>
    <property type="project" value="TreeGrafter"/>
</dbReference>
<dbReference type="Pfam" id="PF14215">
    <property type="entry name" value="bHLH-MYC_N"/>
    <property type="match status" value="1"/>
</dbReference>
<accession>A0AAN9E3J4</accession>
<keyword evidence="3 5" id="KW-0804">Transcription</keyword>
<evidence type="ECO:0000256" key="5">
    <source>
        <dbReference type="RuleBase" id="RU369104"/>
    </source>
</evidence>
<dbReference type="Pfam" id="PF00010">
    <property type="entry name" value="HLH"/>
    <property type="match status" value="1"/>
</dbReference>
<evidence type="ECO:0000256" key="3">
    <source>
        <dbReference type="ARBA" id="ARBA00023163"/>
    </source>
</evidence>
<evidence type="ECO:0000259" key="7">
    <source>
        <dbReference type="PROSITE" id="PS50888"/>
    </source>
</evidence>
<gene>
    <name evidence="8" type="ORF">RIF29_40231</name>
</gene>
<dbReference type="Proteomes" id="UP001372338">
    <property type="component" value="Unassembled WGS sequence"/>
</dbReference>
<dbReference type="InterPro" id="IPR011598">
    <property type="entry name" value="bHLH_dom"/>
</dbReference>
<dbReference type="PANTHER" id="PTHR11514:SF53">
    <property type="entry name" value="TRANSCRIPTION FACTOR BHLH3"/>
    <property type="match status" value="1"/>
</dbReference>
<dbReference type="GO" id="GO:0005634">
    <property type="term" value="C:nucleus"/>
    <property type="evidence" value="ECO:0007669"/>
    <property type="project" value="UniProtKB-SubCell"/>
</dbReference>
<dbReference type="EMBL" id="JAYWIO010000008">
    <property type="protein sequence ID" value="KAK7245391.1"/>
    <property type="molecule type" value="Genomic_DNA"/>
</dbReference>
<evidence type="ECO:0000256" key="2">
    <source>
        <dbReference type="ARBA" id="ARBA00023015"/>
    </source>
</evidence>
<dbReference type="PROSITE" id="PS50888">
    <property type="entry name" value="BHLH"/>
    <property type="match status" value="1"/>
</dbReference>
<dbReference type="InterPro" id="IPR045084">
    <property type="entry name" value="AIB/MYC-like"/>
</dbReference>
<dbReference type="GO" id="GO:0003700">
    <property type="term" value="F:DNA-binding transcription factor activity"/>
    <property type="evidence" value="ECO:0007669"/>
    <property type="project" value="InterPro"/>
</dbReference>
<reference evidence="8 9" key="1">
    <citation type="submission" date="2024-01" db="EMBL/GenBank/DDBJ databases">
        <title>The genomes of 5 underutilized Papilionoideae crops provide insights into root nodulation and disease resistanc.</title>
        <authorList>
            <person name="Yuan L."/>
        </authorList>
    </citation>
    <scope>NUCLEOTIDE SEQUENCE [LARGE SCALE GENOMIC DNA]</scope>
    <source>
        <strain evidence="8">ZHUSHIDOU_FW_LH</strain>
        <tissue evidence="8">Leaf</tissue>
    </source>
</reference>
<sequence>MFHYPPDTAQSLFALICAPMTGERFCEKEEGKAMLESVVGTEAVAFFSLAISNDVFSDVIVPPSTDSDLNCRLRHLVEVSKWDYAIFWQVAGLKSGGYALKWGDGYCQDRKDGQRNEEDEAKKRHVLQKLHEACGGSESKEAIRFDMDRVSDLRMFYLTSMYYVFGFNSQYGPGSSFKSGKSVWVADAASCLNQHESRSFLGKLAGLKTVVFVPLKAGVVELGSMEIMPEDEGVLEMVKTMFEESTSGQAKALLPKIFGRELSLGDSKSQSVTISFSPKVEDDSGFTSDSYEAAQALGANQAYGNSSNGCVGDNSEAKLFPQLGSFSSQARVSSSIDIGNDDASSPQMDERKPRKRGRKPANGREEALNHVEAERQRREKLNQRFYALRAVVPNISKMDKASLLGDAITHITDLQKKIKVLEAEKGMINNKDQQSYMPDIDFQARQDDGVVTVGFPLDMHPVSGVVKAFREHQIAAQESIVSTTQDKVIHTFSIRTQGGEAAVLLKEKLEASLSKS</sequence>
<dbReference type="PANTHER" id="PTHR11514">
    <property type="entry name" value="MYC"/>
    <property type="match status" value="1"/>
</dbReference>
<protein>
    <recommendedName>
        <fullName evidence="5">Transcription factor</fullName>
        <shortName evidence="5">bHLH transcription factor</shortName>
    </recommendedName>
    <alternativeName>
        <fullName evidence="5">Basic helix-loop-helix protein</fullName>
    </alternativeName>
</protein>
<dbReference type="SMART" id="SM00353">
    <property type="entry name" value="HLH"/>
    <property type="match status" value="1"/>
</dbReference>
<evidence type="ECO:0000256" key="6">
    <source>
        <dbReference type="SAM" id="MobiDB-lite"/>
    </source>
</evidence>
<organism evidence="8 9">
    <name type="scientific">Crotalaria pallida</name>
    <name type="common">Smooth rattlebox</name>
    <name type="synonym">Crotalaria striata</name>
    <dbReference type="NCBI Taxonomy" id="3830"/>
    <lineage>
        <taxon>Eukaryota</taxon>
        <taxon>Viridiplantae</taxon>
        <taxon>Streptophyta</taxon>
        <taxon>Embryophyta</taxon>
        <taxon>Tracheophyta</taxon>
        <taxon>Spermatophyta</taxon>
        <taxon>Magnoliopsida</taxon>
        <taxon>eudicotyledons</taxon>
        <taxon>Gunneridae</taxon>
        <taxon>Pentapetalae</taxon>
        <taxon>rosids</taxon>
        <taxon>fabids</taxon>
        <taxon>Fabales</taxon>
        <taxon>Fabaceae</taxon>
        <taxon>Papilionoideae</taxon>
        <taxon>50 kb inversion clade</taxon>
        <taxon>genistoids sensu lato</taxon>
        <taxon>core genistoids</taxon>
        <taxon>Crotalarieae</taxon>
        <taxon>Crotalaria</taxon>
    </lineage>
</organism>
<dbReference type="AlphaFoldDB" id="A0AAN9E3J4"/>